<dbReference type="Proteomes" id="UP000245631">
    <property type="component" value="Unassembled WGS sequence"/>
</dbReference>
<dbReference type="AlphaFoldDB" id="A0A8E2WEP4"/>
<gene>
    <name evidence="1" type="ORF">C8D77_102505</name>
</gene>
<protein>
    <submittedName>
        <fullName evidence="1">Uncharacterized protein</fullName>
    </submittedName>
</protein>
<name>A0A8E2WEP4_RHILI</name>
<dbReference type="EMBL" id="QGGH01000002">
    <property type="protein sequence ID" value="PWJ92730.1"/>
    <property type="molecule type" value="Genomic_DNA"/>
</dbReference>
<comment type="caution">
    <text evidence="1">The sequence shown here is derived from an EMBL/GenBank/DDBJ whole genome shotgun (WGS) entry which is preliminary data.</text>
</comment>
<proteinExistence type="predicted"/>
<dbReference type="GeneID" id="61051544"/>
<evidence type="ECO:0000313" key="2">
    <source>
        <dbReference type="Proteomes" id="UP000245631"/>
    </source>
</evidence>
<evidence type="ECO:0000313" key="1">
    <source>
        <dbReference type="EMBL" id="PWJ92730.1"/>
    </source>
</evidence>
<sequence length="160" mass="17012">MAVINHPTSAGCEMICLPVLEQLNFRAPSGIILYQGAQAVTPNTTVETALASKAMAAGFVAAGQRGRITAAFNIAADANTKTIRVKLPGTTVYTYAGAQNGGNMKIDIDFVVGADGFTYVSGYHTTTAGVVQIDTAFAMPGGHRPIVLHHWPEYDWRRSK</sequence>
<accession>A0A8E2WEP4</accession>
<reference evidence="1 2" key="1">
    <citation type="submission" date="2018-05" db="EMBL/GenBank/DDBJ databases">
        <title>Genomic Encyclopedia of Type Strains, Phase IV (KMG-IV): sequencing the most valuable type-strain genomes for metagenomic binning, comparative biology and taxonomic classification.</title>
        <authorList>
            <person name="Goeker M."/>
        </authorList>
    </citation>
    <scope>NUCLEOTIDE SEQUENCE [LARGE SCALE GENOMIC DNA]</scope>
    <source>
        <strain evidence="1 2">DSM 2626</strain>
    </source>
</reference>
<dbReference type="RefSeq" id="WP_146211778.1">
    <property type="nucleotide sequence ID" value="NZ_QGGH01000002.1"/>
</dbReference>
<organism evidence="1 2">
    <name type="scientific">Rhizobium loti</name>
    <name type="common">Mesorhizobium loti</name>
    <dbReference type="NCBI Taxonomy" id="381"/>
    <lineage>
        <taxon>Bacteria</taxon>
        <taxon>Pseudomonadati</taxon>
        <taxon>Pseudomonadota</taxon>
        <taxon>Alphaproteobacteria</taxon>
        <taxon>Hyphomicrobiales</taxon>
        <taxon>Phyllobacteriaceae</taxon>
        <taxon>Mesorhizobium</taxon>
    </lineage>
</organism>